<dbReference type="InterPro" id="IPR005665">
    <property type="entry name" value="SecF_bac"/>
</dbReference>
<dbReference type="Gene3D" id="1.20.1640.10">
    <property type="entry name" value="Multidrug efflux transporter AcrB transmembrane domain"/>
    <property type="match status" value="1"/>
</dbReference>
<keyword evidence="6 9" id="KW-1133">Transmembrane helix</keyword>
<comment type="subunit">
    <text evidence="9">Forms a complex with SecD. Part of the essential Sec protein translocation apparatus which comprises SecA, SecYEG and auxiliary proteins SecDF. Other proteins may also be involved.</text>
</comment>
<reference evidence="11 12" key="1">
    <citation type="journal article" date="2016" name="Nat. Commun.">
        <title>Thousands of microbial genomes shed light on interconnected biogeochemical processes in an aquifer system.</title>
        <authorList>
            <person name="Anantharaman K."/>
            <person name="Brown C.T."/>
            <person name="Hug L.A."/>
            <person name="Sharon I."/>
            <person name="Castelle C.J."/>
            <person name="Probst A.J."/>
            <person name="Thomas B.C."/>
            <person name="Singh A."/>
            <person name="Wilkins M.J."/>
            <person name="Karaoz U."/>
            <person name="Brodie E.L."/>
            <person name="Williams K.H."/>
            <person name="Hubbard S.S."/>
            <person name="Banfield J.F."/>
        </authorList>
    </citation>
    <scope>NUCLEOTIDE SEQUENCE [LARGE SCALE GENOMIC DNA]</scope>
</reference>
<dbReference type="PRINTS" id="PR01755">
    <property type="entry name" value="SECFTRNLCASE"/>
</dbReference>
<dbReference type="Proteomes" id="UP000178085">
    <property type="component" value="Unassembled WGS sequence"/>
</dbReference>
<keyword evidence="5 9" id="KW-0653">Protein transport</keyword>
<protein>
    <recommendedName>
        <fullName evidence="9">Protein-export membrane protein SecF</fullName>
    </recommendedName>
</protein>
<dbReference type="Pfam" id="PF02355">
    <property type="entry name" value="SecD_SecF_C"/>
    <property type="match status" value="1"/>
</dbReference>
<gene>
    <name evidence="9" type="primary">secF</name>
    <name evidence="11" type="ORF">A3K51_03085</name>
</gene>
<dbReference type="AlphaFoldDB" id="A0A1F4NR04"/>
<feature type="domain" description="Protein export membrane protein SecD/SecF C-terminal" evidence="10">
    <location>
        <begin position="104"/>
        <end position="299"/>
    </location>
</feature>
<dbReference type="InterPro" id="IPR022646">
    <property type="entry name" value="SecD/SecF_CS"/>
</dbReference>
<dbReference type="GO" id="GO:0015450">
    <property type="term" value="F:protein-transporting ATPase activity"/>
    <property type="evidence" value="ECO:0007669"/>
    <property type="project" value="InterPro"/>
</dbReference>
<keyword evidence="7 9" id="KW-0811">Translocation</keyword>
<dbReference type="NCBIfam" id="TIGR00966">
    <property type="entry name" value="transloc_SecF"/>
    <property type="match status" value="1"/>
</dbReference>
<evidence type="ECO:0000313" key="11">
    <source>
        <dbReference type="EMBL" id="OGB73786.1"/>
    </source>
</evidence>
<dbReference type="GO" id="GO:0065002">
    <property type="term" value="P:intracellular protein transmembrane transport"/>
    <property type="evidence" value="ECO:0007669"/>
    <property type="project" value="UniProtKB-UniRule"/>
</dbReference>
<feature type="transmembrane region" description="Helical" evidence="9">
    <location>
        <begin position="9"/>
        <end position="30"/>
    </location>
</feature>
<keyword evidence="2 9" id="KW-0813">Transport</keyword>
<organism evidence="11 12">
    <name type="scientific">candidate division Kazan bacterium RIFCSPLOWO2_01_FULL_45_19</name>
    <dbReference type="NCBI Taxonomy" id="1798538"/>
    <lineage>
        <taxon>Bacteria</taxon>
        <taxon>Bacteria division Kazan-3B-28</taxon>
    </lineage>
</organism>
<feature type="transmembrane region" description="Helical" evidence="9">
    <location>
        <begin position="252"/>
        <end position="272"/>
    </location>
</feature>
<evidence type="ECO:0000256" key="5">
    <source>
        <dbReference type="ARBA" id="ARBA00022927"/>
    </source>
</evidence>
<dbReference type="GO" id="GO:0006605">
    <property type="term" value="P:protein targeting"/>
    <property type="evidence" value="ECO:0007669"/>
    <property type="project" value="UniProtKB-UniRule"/>
</dbReference>
<dbReference type="HAMAP" id="MF_01464_B">
    <property type="entry name" value="SecF_B"/>
    <property type="match status" value="1"/>
</dbReference>
<evidence type="ECO:0000256" key="1">
    <source>
        <dbReference type="ARBA" id="ARBA00004651"/>
    </source>
</evidence>
<evidence type="ECO:0000256" key="3">
    <source>
        <dbReference type="ARBA" id="ARBA00022475"/>
    </source>
</evidence>
<evidence type="ECO:0000259" key="10">
    <source>
        <dbReference type="Pfam" id="PF02355"/>
    </source>
</evidence>
<evidence type="ECO:0000256" key="2">
    <source>
        <dbReference type="ARBA" id="ARBA00022448"/>
    </source>
</evidence>
<evidence type="ECO:0000313" key="12">
    <source>
        <dbReference type="Proteomes" id="UP000178085"/>
    </source>
</evidence>
<comment type="similarity">
    <text evidence="9">Belongs to the SecD/SecF family. SecF subfamily.</text>
</comment>
<sequence length="305" mass="33447">MNILGARKIWLTISAVLVAVSIAAMAVYGFRPGIDFAGGTLLEVRIDNVDQSKLPAGTSIESYLTETYKSSTGQEMVAQKEGENQFLLRSKSVTNEQKNAWIESIKTVLPQVTELRFESVSPTLGGEVVRKAVLAVIVAMLAILLYLAYAFRRVPKPTSSWQFGAAAVIALLAHDVIILLGVYSVMGHFWGAEADSMFITALLTLLGFSVHDTIVTFDRLRENLLKRGPSDFEKKMNDSIVETVTRSINTSFTVALVLGAMVLMGGSTIFFFTLSLLIGIILGTYSSIFVASPLLLMWYRMSEKK</sequence>
<feature type="transmembrane region" description="Helical" evidence="9">
    <location>
        <begin position="163"/>
        <end position="185"/>
    </location>
</feature>
<dbReference type="EMBL" id="METD01000001">
    <property type="protein sequence ID" value="OGB73786.1"/>
    <property type="molecule type" value="Genomic_DNA"/>
</dbReference>
<comment type="caution">
    <text evidence="11">The sequence shown here is derived from an EMBL/GenBank/DDBJ whole genome shotgun (WGS) entry which is preliminary data.</text>
</comment>
<evidence type="ECO:0000256" key="8">
    <source>
        <dbReference type="ARBA" id="ARBA00023136"/>
    </source>
</evidence>
<evidence type="ECO:0000256" key="4">
    <source>
        <dbReference type="ARBA" id="ARBA00022692"/>
    </source>
</evidence>
<feature type="transmembrane region" description="Helical" evidence="9">
    <location>
        <begin position="197"/>
        <end position="217"/>
    </location>
</feature>
<feature type="transmembrane region" description="Helical" evidence="9">
    <location>
        <begin position="278"/>
        <end position="299"/>
    </location>
</feature>
<keyword evidence="3 9" id="KW-1003">Cell membrane</keyword>
<dbReference type="InterPro" id="IPR048634">
    <property type="entry name" value="SecD_SecF_C"/>
</dbReference>
<dbReference type="InterPro" id="IPR022645">
    <property type="entry name" value="SecD/SecF_bac"/>
</dbReference>
<dbReference type="SUPFAM" id="SSF82866">
    <property type="entry name" value="Multidrug efflux transporter AcrB transmembrane domain"/>
    <property type="match status" value="1"/>
</dbReference>
<dbReference type="PANTHER" id="PTHR30081:SF8">
    <property type="entry name" value="PROTEIN TRANSLOCASE SUBUNIT SECF"/>
    <property type="match status" value="1"/>
</dbReference>
<comment type="function">
    <text evidence="9">Part of the Sec protein translocase complex. Interacts with the SecYEG preprotein conducting channel. SecDF uses the proton motive force (PMF) to complete protein translocation after the ATP-dependent function of SecA.</text>
</comment>
<keyword evidence="4 9" id="KW-0812">Transmembrane</keyword>
<evidence type="ECO:0000256" key="6">
    <source>
        <dbReference type="ARBA" id="ARBA00022989"/>
    </source>
</evidence>
<dbReference type="GO" id="GO:0005886">
    <property type="term" value="C:plasma membrane"/>
    <property type="evidence" value="ECO:0007669"/>
    <property type="project" value="UniProtKB-SubCell"/>
</dbReference>
<comment type="subcellular location">
    <subcellularLocation>
        <location evidence="1 9">Cell membrane</location>
        <topology evidence="1 9">Multi-pass membrane protein</topology>
    </subcellularLocation>
</comment>
<accession>A0A1F4NR04</accession>
<evidence type="ECO:0000256" key="7">
    <source>
        <dbReference type="ARBA" id="ARBA00023010"/>
    </source>
</evidence>
<dbReference type="PANTHER" id="PTHR30081">
    <property type="entry name" value="PROTEIN-EXPORT MEMBRANE PROTEIN SEC"/>
    <property type="match status" value="1"/>
</dbReference>
<name>A0A1F4NR04_UNCK3</name>
<feature type="transmembrane region" description="Helical" evidence="9">
    <location>
        <begin position="132"/>
        <end position="151"/>
    </location>
</feature>
<evidence type="ECO:0000256" key="9">
    <source>
        <dbReference type="HAMAP-Rule" id="MF_01464"/>
    </source>
</evidence>
<keyword evidence="8 9" id="KW-0472">Membrane</keyword>
<dbReference type="InterPro" id="IPR022813">
    <property type="entry name" value="SecD/SecF_arch_bac"/>
</dbReference>
<dbReference type="GO" id="GO:0043952">
    <property type="term" value="P:protein transport by the Sec complex"/>
    <property type="evidence" value="ECO:0007669"/>
    <property type="project" value="UniProtKB-UniRule"/>
</dbReference>
<dbReference type="Pfam" id="PF07549">
    <property type="entry name" value="Sec_GG"/>
    <property type="match status" value="1"/>
</dbReference>
<proteinExistence type="inferred from homology"/>